<organism evidence="1 2">
    <name type="scientific">Spiromyces aspiralis</name>
    <dbReference type="NCBI Taxonomy" id="68401"/>
    <lineage>
        <taxon>Eukaryota</taxon>
        <taxon>Fungi</taxon>
        <taxon>Fungi incertae sedis</taxon>
        <taxon>Zoopagomycota</taxon>
        <taxon>Kickxellomycotina</taxon>
        <taxon>Kickxellomycetes</taxon>
        <taxon>Kickxellales</taxon>
        <taxon>Kickxellaceae</taxon>
        <taxon>Spiromyces</taxon>
    </lineage>
</organism>
<keyword evidence="2" id="KW-1185">Reference proteome</keyword>
<evidence type="ECO:0000313" key="1">
    <source>
        <dbReference type="EMBL" id="KAJ1680045.1"/>
    </source>
</evidence>
<gene>
    <name evidence="1" type="ORF">EV182_000796</name>
</gene>
<proteinExistence type="predicted"/>
<sequence length="193" mass="23149">MKYKTQYQKKLAETRVKKNQRTNVRRRYFHMLERDEGVDAQPEFLRKLITSDEGVERDIKGDASKSEERPVKEPLHPGNVYDKFKLSDEDEGSGSEDKDMPEAVQERDKSRRKISRKVHPYAKFIEKRKVEKRDKQIQRKIMVQEHEERKRKIQATEGKRRRTVRKLTEKTKHGQPNLRNQVEHLLEKIQKST</sequence>
<protein>
    <submittedName>
        <fullName evidence="1">Uncharacterized protein</fullName>
    </submittedName>
</protein>
<accession>A0ACC1HTX1</accession>
<comment type="caution">
    <text evidence="1">The sequence shown here is derived from an EMBL/GenBank/DDBJ whole genome shotgun (WGS) entry which is preliminary data.</text>
</comment>
<reference evidence="1" key="1">
    <citation type="submission" date="2022-06" db="EMBL/GenBank/DDBJ databases">
        <title>Phylogenomic reconstructions and comparative analyses of Kickxellomycotina fungi.</title>
        <authorList>
            <person name="Reynolds N.K."/>
            <person name="Stajich J.E."/>
            <person name="Barry K."/>
            <person name="Grigoriev I.V."/>
            <person name="Crous P."/>
            <person name="Smith M.E."/>
        </authorList>
    </citation>
    <scope>NUCLEOTIDE SEQUENCE</scope>
    <source>
        <strain evidence="1">RSA 2271</strain>
    </source>
</reference>
<dbReference type="EMBL" id="JAMZIH010000065">
    <property type="protein sequence ID" value="KAJ1680045.1"/>
    <property type="molecule type" value="Genomic_DNA"/>
</dbReference>
<evidence type="ECO:0000313" key="2">
    <source>
        <dbReference type="Proteomes" id="UP001145114"/>
    </source>
</evidence>
<name>A0ACC1HTX1_9FUNG</name>
<dbReference type="Proteomes" id="UP001145114">
    <property type="component" value="Unassembled WGS sequence"/>
</dbReference>